<keyword evidence="3" id="KW-1185">Reference proteome</keyword>
<name>D6TUH9_KTERA</name>
<evidence type="ECO:0000313" key="2">
    <source>
        <dbReference type="EMBL" id="EFH84047.1"/>
    </source>
</evidence>
<dbReference type="Proteomes" id="UP000004508">
    <property type="component" value="Unassembled WGS sequence"/>
</dbReference>
<feature type="transmembrane region" description="Helical" evidence="1">
    <location>
        <begin position="40"/>
        <end position="66"/>
    </location>
</feature>
<protein>
    <submittedName>
        <fullName evidence="2">PTS system, sucrose-specific IIBC component</fullName>
    </submittedName>
</protein>
<dbReference type="InParanoid" id="D6TUH9"/>
<dbReference type="STRING" id="485913.Krac_5059"/>
<dbReference type="EMBL" id="ADVG01000003">
    <property type="protein sequence ID" value="EFH84047.1"/>
    <property type="molecule type" value="Genomic_DNA"/>
</dbReference>
<proteinExistence type="predicted"/>
<evidence type="ECO:0000256" key="1">
    <source>
        <dbReference type="SAM" id="Phobius"/>
    </source>
</evidence>
<comment type="caution">
    <text evidence="2">The sequence shown here is derived from an EMBL/GenBank/DDBJ whole genome shotgun (WGS) entry which is preliminary data.</text>
</comment>
<gene>
    <name evidence="2" type="ORF">Krac_5059</name>
</gene>
<reference evidence="2 3" key="1">
    <citation type="journal article" date="2011" name="Stand. Genomic Sci.">
        <title>Non-contiguous finished genome sequence and contextual data of the filamentous soil bacterium Ktedonobacter racemifer type strain (SOSP1-21).</title>
        <authorList>
            <person name="Chang Y.J."/>
            <person name="Land M."/>
            <person name="Hauser L."/>
            <person name="Chertkov O."/>
            <person name="Del Rio T.G."/>
            <person name="Nolan M."/>
            <person name="Copeland A."/>
            <person name="Tice H."/>
            <person name="Cheng J.F."/>
            <person name="Lucas S."/>
            <person name="Han C."/>
            <person name="Goodwin L."/>
            <person name="Pitluck S."/>
            <person name="Ivanova N."/>
            <person name="Ovchinikova G."/>
            <person name="Pati A."/>
            <person name="Chen A."/>
            <person name="Palaniappan K."/>
            <person name="Mavromatis K."/>
            <person name="Liolios K."/>
            <person name="Brettin T."/>
            <person name="Fiebig A."/>
            <person name="Rohde M."/>
            <person name="Abt B."/>
            <person name="Goker M."/>
            <person name="Detter J.C."/>
            <person name="Woyke T."/>
            <person name="Bristow J."/>
            <person name="Eisen J.A."/>
            <person name="Markowitz V."/>
            <person name="Hugenholtz P."/>
            <person name="Kyrpides N.C."/>
            <person name="Klenk H.P."/>
            <person name="Lapidus A."/>
        </authorList>
    </citation>
    <scope>NUCLEOTIDE SEQUENCE [LARGE SCALE GENOMIC DNA]</scope>
    <source>
        <strain evidence="3">DSM 44963</strain>
    </source>
</reference>
<keyword evidence="1" id="KW-0812">Transmembrane</keyword>
<dbReference type="AlphaFoldDB" id="D6TUH9"/>
<keyword evidence="1" id="KW-1133">Transmembrane helix</keyword>
<dbReference type="OrthoDB" id="163326at2"/>
<sequence>MVLHINPLNGIFIGAFIGFLLSLPIGLSLAFWLSQIKLRALTVLGAFLGALIGFCIIYASIGTLLFDPPPIASNPGAAFFGTILFCPNVALAFAIVADVLIANRSTRASRRATHK</sequence>
<dbReference type="RefSeq" id="WP_007915229.1">
    <property type="nucleotide sequence ID" value="NZ_ADVG01000003.1"/>
</dbReference>
<keyword evidence="1" id="KW-0472">Membrane</keyword>
<evidence type="ECO:0000313" key="3">
    <source>
        <dbReference type="Proteomes" id="UP000004508"/>
    </source>
</evidence>
<feature type="transmembrane region" description="Helical" evidence="1">
    <location>
        <begin position="78"/>
        <end position="101"/>
    </location>
</feature>
<organism evidence="2 3">
    <name type="scientific">Ktedonobacter racemifer DSM 44963</name>
    <dbReference type="NCBI Taxonomy" id="485913"/>
    <lineage>
        <taxon>Bacteria</taxon>
        <taxon>Bacillati</taxon>
        <taxon>Chloroflexota</taxon>
        <taxon>Ktedonobacteria</taxon>
        <taxon>Ktedonobacterales</taxon>
        <taxon>Ktedonobacteraceae</taxon>
        <taxon>Ktedonobacter</taxon>
    </lineage>
</organism>
<feature type="transmembrane region" description="Helical" evidence="1">
    <location>
        <begin position="12"/>
        <end position="33"/>
    </location>
</feature>
<accession>D6TUH9</accession>